<keyword evidence="8" id="KW-1185">Reference proteome</keyword>
<dbReference type="AlphaFoldDB" id="A0A2V1CX63"/>
<keyword evidence="2 4" id="KW-0863">Zinc-finger</keyword>
<dbReference type="InterPro" id="IPR001841">
    <property type="entry name" value="Znf_RING"/>
</dbReference>
<dbReference type="Proteomes" id="UP000244855">
    <property type="component" value="Unassembled WGS sequence"/>
</dbReference>
<keyword evidence="5" id="KW-0472">Membrane</keyword>
<dbReference type="STRING" id="97972.A0A2V1CX63"/>
<dbReference type="PROSITE" id="PS50089">
    <property type="entry name" value="ZF_RING_2"/>
    <property type="match status" value="1"/>
</dbReference>
<evidence type="ECO:0000256" key="1">
    <source>
        <dbReference type="ARBA" id="ARBA00022723"/>
    </source>
</evidence>
<dbReference type="PANTHER" id="PTHR45969">
    <property type="entry name" value="RING ZINC FINGER PROTEIN-RELATED"/>
    <property type="match status" value="1"/>
</dbReference>
<feature type="transmembrane region" description="Helical" evidence="5">
    <location>
        <begin position="20"/>
        <end position="41"/>
    </location>
</feature>
<name>A0A2V1CX63_9PLEO</name>
<dbReference type="OrthoDB" id="8062037at2759"/>
<dbReference type="SUPFAM" id="SSF57850">
    <property type="entry name" value="RING/U-box"/>
    <property type="match status" value="1"/>
</dbReference>
<gene>
    <name evidence="7" type="ORF">DM02DRAFT_665225</name>
</gene>
<evidence type="ECO:0000256" key="3">
    <source>
        <dbReference type="ARBA" id="ARBA00022833"/>
    </source>
</evidence>
<keyword evidence="5" id="KW-0812">Transmembrane</keyword>
<keyword evidence="3" id="KW-0862">Zinc</keyword>
<dbReference type="SMART" id="SM00184">
    <property type="entry name" value="RING"/>
    <property type="match status" value="1"/>
</dbReference>
<accession>A0A2V1CX63</accession>
<organism evidence="7 8">
    <name type="scientific">Periconia macrospinosa</name>
    <dbReference type="NCBI Taxonomy" id="97972"/>
    <lineage>
        <taxon>Eukaryota</taxon>
        <taxon>Fungi</taxon>
        <taxon>Dikarya</taxon>
        <taxon>Ascomycota</taxon>
        <taxon>Pezizomycotina</taxon>
        <taxon>Dothideomycetes</taxon>
        <taxon>Pleosporomycetidae</taxon>
        <taxon>Pleosporales</taxon>
        <taxon>Massarineae</taxon>
        <taxon>Periconiaceae</taxon>
        <taxon>Periconia</taxon>
    </lineage>
</organism>
<evidence type="ECO:0000256" key="5">
    <source>
        <dbReference type="SAM" id="Phobius"/>
    </source>
</evidence>
<dbReference type="GO" id="GO:0008270">
    <property type="term" value="F:zinc ion binding"/>
    <property type="evidence" value="ECO:0007669"/>
    <property type="project" value="UniProtKB-KW"/>
</dbReference>
<dbReference type="GO" id="GO:0061630">
    <property type="term" value="F:ubiquitin protein ligase activity"/>
    <property type="evidence" value="ECO:0007669"/>
    <property type="project" value="TreeGrafter"/>
</dbReference>
<keyword evidence="5" id="KW-1133">Transmembrane helix</keyword>
<dbReference type="Gene3D" id="3.30.40.10">
    <property type="entry name" value="Zinc/RING finger domain, C3HC4 (zinc finger)"/>
    <property type="match status" value="1"/>
</dbReference>
<dbReference type="EMBL" id="KZ806409">
    <property type="protein sequence ID" value="PVH90337.1"/>
    <property type="molecule type" value="Genomic_DNA"/>
</dbReference>
<proteinExistence type="predicted"/>
<dbReference type="InterPro" id="IPR013083">
    <property type="entry name" value="Znf_RING/FYVE/PHD"/>
</dbReference>
<evidence type="ECO:0000313" key="8">
    <source>
        <dbReference type="Proteomes" id="UP000244855"/>
    </source>
</evidence>
<dbReference type="Pfam" id="PF13639">
    <property type="entry name" value="zf-RING_2"/>
    <property type="match status" value="1"/>
</dbReference>
<evidence type="ECO:0000256" key="2">
    <source>
        <dbReference type="ARBA" id="ARBA00022771"/>
    </source>
</evidence>
<keyword evidence="1" id="KW-0479">Metal-binding</keyword>
<evidence type="ECO:0000256" key="4">
    <source>
        <dbReference type="PROSITE-ProRule" id="PRU00175"/>
    </source>
</evidence>
<reference evidence="7 8" key="1">
    <citation type="journal article" date="2018" name="Sci. Rep.">
        <title>Comparative genomics provides insights into the lifestyle and reveals functional heterogeneity of dark septate endophytic fungi.</title>
        <authorList>
            <person name="Knapp D.G."/>
            <person name="Nemeth J.B."/>
            <person name="Barry K."/>
            <person name="Hainaut M."/>
            <person name="Henrissat B."/>
            <person name="Johnson J."/>
            <person name="Kuo A."/>
            <person name="Lim J.H.P."/>
            <person name="Lipzen A."/>
            <person name="Nolan M."/>
            <person name="Ohm R.A."/>
            <person name="Tamas L."/>
            <person name="Grigoriev I.V."/>
            <person name="Spatafora J.W."/>
            <person name="Nagy L.G."/>
            <person name="Kovacs G.M."/>
        </authorList>
    </citation>
    <scope>NUCLEOTIDE SEQUENCE [LARGE SCALE GENOMIC DNA]</scope>
    <source>
        <strain evidence="7 8">DSE2036</strain>
    </source>
</reference>
<evidence type="ECO:0000313" key="7">
    <source>
        <dbReference type="EMBL" id="PVH90337.1"/>
    </source>
</evidence>
<feature type="domain" description="RING-type" evidence="6">
    <location>
        <begin position="92"/>
        <end position="134"/>
    </location>
</feature>
<sequence length="147" mass="16875">MPLPIYSSAEQQHSRTDVILLSSMTGIWLLIMALGFLSCWFESRRLGRIQIPPSRLEQLNRVHPPEVFRRWVAGDQAKHGDVPPPSAEEQTCSICLDVIKAEDSIRALECRHIYHTECFDRWFRDFRDYCPLCHRAVMTEGASSSSA</sequence>
<evidence type="ECO:0000259" key="6">
    <source>
        <dbReference type="PROSITE" id="PS50089"/>
    </source>
</evidence>
<dbReference type="GO" id="GO:0016567">
    <property type="term" value="P:protein ubiquitination"/>
    <property type="evidence" value="ECO:0007669"/>
    <property type="project" value="TreeGrafter"/>
</dbReference>
<protein>
    <recommendedName>
        <fullName evidence="6">RING-type domain-containing protein</fullName>
    </recommendedName>
</protein>
<dbReference type="PANTHER" id="PTHR45969:SF69">
    <property type="entry name" value="FINGER DOMAIN PROTEIN, PUTATIVE (AFU_ORTHOLOGUE AFUA_3G12190)-RELATED"/>
    <property type="match status" value="1"/>
</dbReference>